<comment type="caution">
    <text evidence="2">The sequence shown here is derived from an EMBL/GenBank/DDBJ whole genome shotgun (WGS) entry which is preliminary data.</text>
</comment>
<reference evidence="2 3" key="1">
    <citation type="submission" date="2019-03" db="EMBL/GenBank/DDBJ databases">
        <title>Genomic Encyclopedia of Type Strains, Phase III (KMG-III): the genomes of soil and plant-associated and newly described type strains.</title>
        <authorList>
            <person name="Whitman W."/>
        </authorList>
    </citation>
    <scope>NUCLEOTIDE SEQUENCE [LARGE SCALE GENOMIC DNA]</scope>
    <source>
        <strain evidence="2 3">CGMCC 1.7660</strain>
    </source>
</reference>
<name>A0A4R6WL22_9PROT</name>
<dbReference type="EMBL" id="SNYW01000009">
    <property type="protein sequence ID" value="TDQ81402.1"/>
    <property type="molecule type" value="Genomic_DNA"/>
</dbReference>
<dbReference type="CDD" id="cd04301">
    <property type="entry name" value="NAT_SF"/>
    <property type="match status" value="1"/>
</dbReference>
<dbReference type="Pfam" id="PF00583">
    <property type="entry name" value="Acetyltransf_1"/>
    <property type="match status" value="1"/>
</dbReference>
<dbReference type="InterPro" id="IPR016181">
    <property type="entry name" value="Acyl_CoA_acyltransferase"/>
</dbReference>
<evidence type="ECO:0000313" key="2">
    <source>
        <dbReference type="EMBL" id="TDQ81402.1"/>
    </source>
</evidence>
<dbReference type="PROSITE" id="PS51186">
    <property type="entry name" value="GNAT"/>
    <property type="match status" value="1"/>
</dbReference>
<dbReference type="InterPro" id="IPR000182">
    <property type="entry name" value="GNAT_dom"/>
</dbReference>
<protein>
    <submittedName>
        <fullName evidence="2">Ribosomal protein S18 acetylase RimI-like enzyme</fullName>
    </submittedName>
</protein>
<proteinExistence type="predicted"/>
<dbReference type="PANTHER" id="PTHR43617">
    <property type="entry name" value="L-AMINO ACID N-ACETYLTRANSFERASE"/>
    <property type="match status" value="1"/>
</dbReference>
<dbReference type="InterPro" id="IPR050276">
    <property type="entry name" value="MshD_Acetyltransferase"/>
</dbReference>
<evidence type="ECO:0000313" key="3">
    <source>
        <dbReference type="Proteomes" id="UP000295783"/>
    </source>
</evidence>
<dbReference type="OrthoDB" id="9799154at2"/>
<keyword evidence="2" id="KW-0687">Ribonucleoprotein</keyword>
<dbReference type="Proteomes" id="UP000295783">
    <property type="component" value="Unassembled WGS sequence"/>
</dbReference>
<dbReference type="Gene3D" id="3.40.630.30">
    <property type="match status" value="1"/>
</dbReference>
<dbReference type="AlphaFoldDB" id="A0A4R6WL22"/>
<dbReference type="SUPFAM" id="SSF55729">
    <property type="entry name" value="Acyl-CoA N-acyltransferases (Nat)"/>
    <property type="match status" value="1"/>
</dbReference>
<dbReference type="GO" id="GO:0005840">
    <property type="term" value="C:ribosome"/>
    <property type="evidence" value="ECO:0007669"/>
    <property type="project" value="UniProtKB-KW"/>
</dbReference>
<accession>A0A4R6WL22</accession>
<sequence>MQPATESAQPLIRTARASDAGGIARVHVESWVDAYAGLLPDAHLIRLRPQAQIASWDRRLASLAGRAGTLVAASEDEIVGFAHFGMSRDTQGHEESAGEVFMLYVATDWRDQGIGRSLLRHGFAALQLGGASGAEVWCLAENRAAIGFYQRLGGRRLPVARLERVGGADFPVIGYHWELPALQ</sequence>
<gene>
    <name evidence="2" type="ORF">A8950_2470</name>
</gene>
<organism evidence="2 3">
    <name type="scientific">Dongia mobilis</name>
    <dbReference type="NCBI Taxonomy" id="578943"/>
    <lineage>
        <taxon>Bacteria</taxon>
        <taxon>Pseudomonadati</taxon>
        <taxon>Pseudomonadota</taxon>
        <taxon>Alphaproteobacteria</taxon>
        <taxon>Rhodospirillales</taxon>
        <taxon>Dongiaceae</taxon>
        <taxon>Dongia</taxon>
    </lineage>
</organism>
<dbReference type="GO" id="GO:0016747">
    <property type="term" value="F:acyltransferase activity, transferring groups other than amino-acyl groups"/>
    <property type="evidence" value="ECO:0007669"/>
    <property type="project" value="InterPro"/>
</dbReference>
<keyword evidence="2" id="KW-0689">Ribosomal protein</keyword>
<feature type="domain" description="N-acetyltransferase" evidence="1">
    <location>
        <begin position="10"/>
        <end position="182"/>
    </location>
</feature>
<keyword evidence="3" id="KW-1185">Reference proteome</keyword>
<evidence type="ECO:0000259" key="1">
    <source>
        <dbReference type="PROSITE" id="PS51186"/>
    </source>
</evidence>